<protein>
    <submittedName>
        <fullName evidence="3">PhzF family phenazine biosynthesis protein</fullName>
    </submittedName>
</protein>
<dbReference type="PANTHER" id="PTHR13774:SF32">
    <property type="entry name" value="ANTISENSE-ENHANCING SEQUENCE 1"/>
    <property type="match status" value="1"/>
</dbReference>
<accession>A0AAT9H407</accession>
<organism evidence="3">
    <name type="scientific">Flavobacterium sp. CFS9</name>
    <dbReference type="NCBI Taxonomy" id="3143118"/>
    <lineage>
        <taxon>Bacteria</taxon>
        <taxon>Pseudomonadati</taxon>
        <taxon>Bacteroidota</taxon>
        <taxon>Flavobacteriia</taxon>
        <taxon>Flavobacteriales</taxon>
        <taxon>Flavobacteriaceae</taxon>
        <taxon>Flavobacterium</taxon>
    </lineage>
</organism>
<gene>
    <name evidence="3" type="ORF">CFS9_28620</name>
</gene>
<dbReference type="Gene3D" id="3.10.310.10">
    <property type="entry name" value="Diaminopimelate Epimerase, Chain A, domain 1"/>
    <property type="match status" value="2"/>
</dbReference>
<comment type="similarity">
    <text evidence="1">Belongs to the PhzF family.</text>
</comment>
<dbReference type="InterPro" id="IPR003719">
    <property type="entry name" value="Phenazine_PhzF-like"/>
</dbReference>
<proteinExistence type="inferred from homology"/>
<dbReference type="AlphaFoldDB" id="A0AAT9H407"/>
<name>A0AAT9H407_9FLAO</name>
<dbReference type="GO" id="GO:0005737">
    <property type="term" value="C:cytoplasm"/>
    <property type="evidence" value="ECO:0007669"/>
    <property type="project" value="TreeGrafter"/>
</dbReference>
<evidence type="ECO:0000313" key="3">
    <source>
        <dbReference type="EMBL" id="BFM44221.1"/>
    </source>
</evidence>
<feature type="active site" evidence="2">
    <location>
        <position position="73"/>
    </location>
</feature>
<dbReference type="EMBL" id="AP031573">
    <property type="protein sequence ID" value="BFM44221.1"/>
    <property type="molecule type" value="Genomic_DNA"/>
</dbReference>
<sequence>MEFIENTFHILQKTSHISYLTNHILQVMSLPFYIVDVFADKKYTGNQLAVFTEAGNLSTEEMQQMAREINFAESTFITKLDREKNKAEIRIFTPAHEMQFAGHPIIGTSWVLINKIFDHSPENITLEVPIGPIAIHKTEDLIWLKAAQPKFWDVFAKEDFPSFSNLTIDDFDNQYLIQEVTTGSAFVMVPLNSKRALENLVLDKDKTDGWLKKHCKTDHRALYFYYLEDSKLFSRMLCVEHNQLVEDAATGSASTCLQAYLLKYHAPEIELINHQGDYINRPSQIYFKGKLAENQFDIKIGGKAQFVAKGEWEV</sequence>
<reference evidence="3" key="1">
    <citation type="submission" date="2024-05" db="EMBL/GenBank/DDBJ databases">
        <title>Whole-Genome Sequence of CFS9, a Potential Fish Probiotic Isolated from the Body Surface of Silurus asotus.</title>
        <authorList>
            <person name="Kojima M."/>
            <person name="Tobioka K."/>
            <person name="Yokota K."/>
            <person name="Nakatani H."/>
            <person name="Hori K."/>
            <person name="Tamaru Y."/>
            <person name="Okazaki F."/>
        </authorList>
    </citation>
    <scope>NUCLEOTIDE SEQUENCE</scope>
    <source>
        <strain evidence="3">CFS9</strain>
    </source>
</reference>
<dbReference type="NCBIfam" id="TIGR00654">
    <property type="entry name" value="PhzF_family"/>
    <property type="match status" value="1"/>
</dbReference>
<dbReference type="PANTHER" id="PTHR13774">
    <property type="entry name" value="PHENAZINE BIOSYNTHESIS PROTEIN"/>
    <property type="match status" value="1"/>
</dbReference>
<dbReference type="SUPFAM" id="SSF54506">
    <property type="entry name" value="Diaminopimelate epimerase-like"/>
    <property type="match status" value="1"/>
</dbReference>
<evidence type="ECO:0000256" key="2">
    <source>
        <dbReference type="PIRSR" id="PIRSR016184-1"/>
    </source>
</evidence>
<evidence type="ECO:0000256" key="1">
    <source>
        <dbReference type="ARBA" id="ARBA00008270"/>
    </source>
</evidence>
<dbReference type="Pfam" id="PF02567">
    <property type="entry name" value="PhzC-PhzF"/>
    <property type="match status" value="1"/>
</dbReference>
<dbReference type="PIRSF" id="PIRSF016184">
    <property type="entry name" value="PhzC_PhzF"/>
    <property type="match status" value="1"/>
</dbReference>
<dbReference type="GO" id="GO:0016853">
    <property type="term" value="F:isomerase activity"/>
    <property type="evidence" value="ECO:0007669"/>
    <property type="project" value="TreeGrafter"/>
</dbReference>